<dbReference type="InterPro" id="IPR025558">
    <property type="entry name" value="DUF4283"/>
</dbReference>
<dbReference type="PANTHER" id="PTHR33116:SF86">
    <property type="entry name" value="REVERSE TRANSCRIPTASE DOMAIN-CONTAINING PROTEIN"/>
    <property type="match status" value="1"/>
</dbReference>
<dbReference type="Pfam" id="PF00078">
    <property type="entry name" value="RVT_1"/>
    <property type="match status" value="1"/>
</dbReference>
<dbReference type="CDD" id="cd01650">
    <property type="entry name" value="RT_nLTR_like"/>
    <property type="match status" value="1"/>
</dbReference>
<reference evidence="6" key="1">
    <citation type="journal article" date="2019" name="Curr. Biol.">
        <title>Genome Sequence of Striga asiatica Provides Insight into the Evolution of Plant Parasitism.</title>
        <authorList>
            <person name="Yoshida S."/>
            <person name="Kim S."/>
            <person name="Wafula E.K."/>
            <person name="Tanskanen J."/>
            <person name="Kim Y.M."/>
            <person name="Honaas L."/>
            <person name="Yang Z."/>
            <person name="Spallek T."/>
            <person name="Conn C.E."/>
            <person name="Ichihashi Y."/>
            <person name="Cheong K."/>
            <person name="Cui S."/>
            <person name="Der J.P."/>
            <person name="Gundlach H."/>
            <person name="Jiao Y."/>
            <person name="Hori C."/>
            <person name="Ishida J.K."/>
            <person name="Kasahara H."/>
            <person name="Kiba T."/>
            <person name="Kim M.S."/>
            <person name="Koo N."/>
            <person name="Laohavisit A."/>
            <person name="Lee Y.H."/>
            <person name="Lumba S."/>
            <person name="McCourt P."/>
            <person name="Mortimer J.C."/>
            <person name="Mutuku J.M."/>
            <person name="Nomura T."/>
            <person name="Sasaki-Sekimoto Y."/>
            <person name="Seto Y."/>
            <person name="Wang Y."/>
            <person name="Wakatake T."/>
            <person name="Sakakibara H."/>
            <person name="Demura T."/>
            <person name="Yamaguchi S."/>
            <person name="Yoneyama K."/>
            <person name="Manabe R.I."/>
            <person name="Nelson D.C."/>
            <person name="Schulman A.H."/>
            <person name="Timko M.P."/>
            <person name="dePamphilis C.W."/>
            <person name="Choi D."/>
            <person name="Shirasu K."/>
        </authorList>
    </citation>
    <scope>NUCLEOTIDE SEQUENCE [LARGE SCALE GENOMIC DNA]</scope>
    <source>
        <strain evidence="6">cv. UVA1</strain>
    </source>
</reference>
<feature type="domain" description="Reverse transcriptase" evidence="4">
    <location>
        <begin position="893"/>
        <end position="1175"/>
    </location>
</feature>
<keyword evidence="1" id="KW-0862">Zinc</keyword>
<dbReference type="InterPro" id="IPR001878">
    <property type="entry name" value="Znf_CCHC"/>
</dbReference>
<proteinExistence type="predicted"/>
<feature type="region of interest" description="Disordered" evidence="2">
    <location>
        <begin position="256"/>
        <end position="284"/>
    </location>
</feature>
<evidence type="ECO:0000259" key="3">
    <source>
        <dbReference type="PROSITE" id="PS50158"/>
    </source>
</evidence>
<gene>
    <name evidence="5" type="ORF">STAS_07050</name>
</gene>
<dbReference type="GO" id="GO:0003964">
    <property type="term" value="F:RNA-directed DNA polymerase activity"/>
    <property type="evidence" value="ECO:0007669"/>
    <property type="project" value="UniProtKB-KW"/>
</dbReference>
<dbReference type="Pfam" id="PF14392">
    <property type="entry name" value="zf-CCHC_4"/>
    <property type="match status" value="1"/>
</dbReference>
<dbReference type="SUPFAM" id="SSF56219">
    <property type="entry name" value="DNase I-like"/>
    <property type="match status" value="1"/>
</dbReference>
<keyword evidence="1" id="KW-0863">Zinc-finger</keyword>
<dbReference type="Proteomes" id="UP000325081">
    <property type="component" value="Unassembled WGS sequence"/>
</dbReference>
<dbReference type="InterPro" id="IPR043502">
    <property type="entry name" value="DNA/RNA_pol_sf"/>
</dbReference>
<keyword evidence="6" id="KW-1185">Reference proteome</keyword>
<accession>A0A5A7PEH8</accession>
<evidence type="ECO:0000313" key="5">
    <source>
        <dbReference type="EMBL" id="GER31074.1"/>
    </source>
</evidence>
<keyword evidence="5" id="KW-0695">RNA-directed DNA polymerase</keyword>
<dbReference type="Gene3D" id="3.60.10.10">
    <property type="entry name" value="Endonuclease/exonuclease/phosphatase"/>
    <property type="match status" value="1"/>
</dbReference>
<dbReference type="InterPro" id="IPR036691">
    <property type="entry name" value="Endo/exonu/phosph_ase_sf"/>
</dbReference>
<dbReference type="OrthoDB" id="913685at2759"/>
<evidence type="ECO:0000259" key="4">
    <source>
        <dbReference type="PROSITE" id="PS50878"/>
    </source>
</evidence>
<feature type="domain" description="CCHC-type" evidence="3">
    <location>
        <begin position="215"/>
        <end position="230"/>
    </location>
</feature>
<keyword evidence="1" id="KW-0479">Metal-binding</keyword>
<dbReference type="Pfam" id="PF14111">
    <property type="entry name" value="DUF4283"/>
    <property type="match status" value="1"/>
</dbReference>
<evidence type="ECO:0000256" key="1">
    <source>
        <dbReference type="PROSITE-ProRule" id="PRU00047"/>
    </source>
</evidence>
<comment type="caution">
    <text evidence="5">The sequence shown here is derived from an EMBL/GenBank/DDBJ whole genome shotgun (WGS) entry which is preliminary data.</text>
</comment>
<dbReference type="PROSITE" id="PS50878">
    <property type="entry name" value="RT_POL"/>
    <property type="match status" value="1"/>
</dbReference>
<evidence type="ECO:0000313" key="6">
    <source>
        <dbReference type="Proteomes" id="UP000325081"/>
    </source>
</evidence>
<dbReference type="EMBL" id="BKCP01004417">
    <property type="protein sequence ID" value="GER31074.1"/>
    <property type="molecule type" value="Genomic_DNA"/>
</dbReference>
<dbReference type="SUPFAM" id="SSF56672">
    <property type="entry name" value="DNA/RNA polymerases"/>
    <property type="match status" value="1"/>
</dbReference>
<sequence length="1613" mass="185654">MGKAKGGDMAEGLMRKLQAISFSAKEAGEIEIRNEDIKASEEECNMSLFGKVVGDRRAGILGIKRTMGFIWKLQTSMEVKEVSSNFFQFIFNSLEDKKKVAAGHNWLYENQYIVLKEWFPGLNSKHKCFEEINIWVQVSNVPLNWMSIDVGLKIGQIFNAVKNVVICKAGGEVGSFIKLLVAMNLNEPIPRCTSVKLGDQKVLVAFRYERLANLCYYCGMIGHLDRGCEKKIKDIENRTVVEGQFGEWLKASETLPGGRSTYSGTSERNETPPKHNSNQGSWEPVTVNPALVQSEEARIGGSSSKQQQVGEHQHLHHPEEHEILNLAIVCREKEKKDLQETHYIEAITMETDVVEELGSSWKRRTSADGRLLRVEEVQMEVVNTVGSKRNGDLITYEGNSDPIEEALKESNKKINHGKMKVEKASLEWPQVFQIKDSRRIHHPEVIFLSETKKSRAFTKTVCSKLGFKGRWYLEDPVGTRGGLLVMWDSEVEVKVVVGNEFCIQMELRGKGMVEWCWMIFVYMSTDKNTRSRQWEYLESCKSQWGPCWVIAGDWNDISSNHEKRGGIPRIAASFIPFNQFIFRMEMCEVDQKGSFFTWGNNRSSGDYIEERLDKVFVSFEWMAIFPNMEVSNFFRTASDHNDILFDTEKDAFKHHRRFQFNSHWLKLQGIQEAVEAGWQGIVEGTAMYQVHQKVKNTRMALLAWHKPIHRNSATTIKELTTKMEDMRMEGPDRNWREWGAMKAELDSAHQEEENYWRLKSRALWLKSGDRNTRYFHAHTAQRRKRNIISKLKTSSGQISDNQHSMAAHITGFYSNLFTSDGSRGGAELLQQIPCSISDAMNNDLIKPVEEEEVKAALFAMASEKAPGDDGMSAVFFQHFWHILKIDICRAIKSFFITGHLLENWKHTIITLIPKCLYPENLTNYRPISLCGVLYKIVAKMLAERLKPCLDSCISQSQTAFVPGRHLIDNVVIAHEVFHFLHRHRSGSNVFMAVKLDMEKAYDRVEWESIKKTMLKMGFHVKFVQWIYSCIANPTFSFNLNGSVCGFVTSSRGIRQGDPLSPYLFILVSELLSCYLHNKINVGQFRGVRISQNGPMLSHLLFADDALVFCKADEEHSILLLDILKKYQEFTVQKVNLHKSSMFLSKNCSDGLKHRIYSLLEGVVVKRSSRYLGLPLGIGASKIETFQFVVEAVRDRIGSWKNNFLSSAGREILIKAVLNALPVFVMSCFLLPVNVCKEVCRLLAKFWWDKGNNQSRSMHWLAWDKMTLPKGEGGLGFQNIKLFNRALILKQLWRIFEQPELLMSKVLKCKYFPNCSMFDCQKNGGASWLWKSWTTLLPVLKIQVNIIIRNGANTSISECFWVLGLNGSAPKLTANINGSTFWVKDLLIAGGVQWDPILIRAIFSEVDASLIMQIKSLNPRKADQWNCSFLGKGKFSVKKAYSWLLDTEPGLRNEAECSRLASGNKRARQRCWSLKVMGKVKHFIWKCFTNILPVSTNLEKRGMEVDTVCRICGEGKETQEHVLFLCRRAKLIWDLAPVKWNRVQQDNMSFKEWWWWICTMNFKDISEERIQLSTYILWWLWRARNLWVFERQWQHERWILEATMRDWQDYNAAG</sequence>
<dbReference type="PROSITE" id="PS50158">
    <property type="entry name" value="ZF_CCHC"/>
    <property type="match status" value="1"/>
</dbReference>
<dbReference type="InterPro" id="IPR000477">
    <property type="entry name" value="RT_dom"/>
</dbReference>
<dbReference type="InterPro" id="IPR025836">
    <property type="entry name" value="Zn_knuckle_CX2CX4HX4C"/>
</dbReference>
<dbReference type="GO" id="GO:0008270">
    <property type="term" value="F:zinc ion binding"/>
    <property type="evidence" value="ECO:0007669"/>
    <property type="project" value="UniProtKB-KW"/>
</dbReference>
<keyword evidence="5" id="KW-0808">Transferase</keyword>
<dbReference type="Pfam" id="PF13966">
    <property type="entry name" value="zf-RVT"/>
    <property type="match status" value="1"/>
</dbReference>
<protein>
    <submittedName>
        <fullName evidence="5">RNA-directed DNA polymerase-like protein</fullName>
    </submittedName>
</protein>
<name>A0A5A7PEH8_STRAF</name>
<dbReference type="InterPro" id="IPR026960">
    <property type="entry name" value="RVT-Znf"/>
</dbReference>
<organism evidence="5 6">
    <name type="scientific">Striga asiatica</name>
    <name type="common">Asiatic witchweed</name>
    <name type="synonym">Buchnera asiatica</name>
    <dbReference type="NCBI Taxonomy" id="4170"/>
    <lineage>
        <taxon>Eukaryota</taxon>
        <taxon>Viridiplantae</taxon>
        <taxon>Streptophyta</taxon>
        <taxon>Embryophyta</taxon>
        <taxon>Tracheophyta</taxon>
        <taxon>Spermatophyta</taxon>
        <taxon>Magnoliopsida</taxon>
        <taxon>eudicotyledons</taxon>
        <taxon>Gunneridae</taxon>
        <taxon>Pentapetalae</taxon>
        <taxon>asterids</taxon>
        <taxon>lamiids</taxon>
        <taxon>Lamiales</taxon>
        <taxon>Orobanchaceae</taxon>
        <taxon>Buchnereae</taxon>
        <taxon>Striga</taxon>
    </lineage>
</organism>
<dbReference type="GO" id="GO:0003676">
    <property type="term" value="F:nucleic acid binding"/>
    <property type="evidence" value="ECO:0007669"/>
    <property type="project" value="InterPro"/>
</dbReference>
<keyword evidence="5" id="KW-0548">Nucleotidyltransferase</keyword>
<evidence type="ECO:0000256" key="2">
    <source>
        <dbReference type="SAM" id="MobiDB-lite"/>
    </source>
</evidence>
<dbReference type="PANTHER" id="PTHR33116">
    <property type="entry name" value="REVERSE TRANSCRIPTASE ZINC-BINDING DOMAIN-CONTAINING PROTEIN-RELATED-RELATED"/>
    <property type="match status" value="1"/>
</dbReference>